<keyword evidence="4" id="KW-0410">Iron transport</keyword>
<dbReference type="InterPro" id="IPR036942">
    <property type="entry name" value="Beta-barrel_TonB_sf"/>
</dbReference>
<protein>
    <submittedName>
        <fullName evidence="16">TonB-dependent receptor</fullName>
    </submittedName>
</protein>
<evidence type="ECO:0000313" key="17">
    <source>
        <dbReference type="Proteomes" id="UP001556118"/>
    </source>
</evidence>
<evidence type="ECO:0000256" key="6">
    <source>
        <dbReference type="ARBA" id="ARBA00023004"/>
    </source>
</evidence>
<feature type="domain" description="TonB-dependent receptor plug" evidence="15">
    <location>
        <begin position="64"/>
        <end position="169"/>
    </location>
</feature>
<organism evidence="16 17">
    <name type="scientific">Novosphingobium rhizovicinum</name>
    <dbReference type="NCBI Taxonomy" id="3228928"/>
    <lineage>
        <taxon>Bacteria</taxon>
        <taxon>Pseudomonadati</taxon>
        <taxon>Pseudomonadota</taxon>
        <taxon>Alphaproteobacteria</taxon>
        <taxon>Sphingomonadales</taxon>
        <taxon>Sphingomonadaceae</taxon>
        <taxon>Novosphingobium</taxon>
    </lineage>
</organism>
<evidence type="ECO:0000256" key="9">
    <source>
        <dbReference type="ARBA" id="ARBA00023136"/>
    </source>
</evidence>
<dbReference type="PANTHER" id="PTHR32552">
    <property type="entry name" value="FERRICHROME IRON RECEPTOR-RELATED"/>
    <property type="match status" value="1"/>
</dbReference>
<keyword evidence="2 11" id="KW-0813">Transport</keyword>
<dbReference type="Proteomes" id="UP001556118">
    <property type="component" value="Unassembled WGS sequence"/>
</dbReference>
<keyword evidence="17" id="KW-1185">Reference proteome</keyword>
<evidence type="ECO:0000256" key="11">
    <source>
        <dbReference type="PROSITE-ProRule" id="PRU01360"/>
    </source>
</evidence>
<sequence length="767" mass="82619">MMAAASGSSRALWRATLHSTVAAAACLVAAAMPQAALAQTAEVPEDDDDDAIVVTAQRRQELARDVPITISSASAEQLEAANVQSLLSLPKLAPGVRINQQGSYTQPTIRGIGTTLVQTGVGSSVGTYVDGFYLPNALALDFNFVNVTGIQVLKGPQGTLFGRNTTGGAILISTAEPSLDTGGSVEASYARFDAKRLQGYVTTGLTDNLAVSLEGQFNEGDGFHRDNLYDGSQATGSGYAPGVKIRTPGAYEKWSVRASAKAFLSDSASLLLRYMHEDRDDPRGVVNGTYSANGLVYSGGDAYPGAVFGLGRRDFAANARTELRLRADTFQLTGEFDLGFADLKSYTQYREEEIEQFTEGDYSSYAVLALGLPERDKIMSQELVVNSKPGGRLQYSAGLFLFQQKVEADVNLAAPFAAAFGLAPDASTLFDFSATGAKISTYALFADVTYEAFDNLFVTGGLRLSRDKVEDVYYQTFPGVPDLFTYQSDRTDDKLTPRVVIRYKPSNATSIYASFTKGYKSAVPDYRSTSGSEYLEPEDVTAWEVGAKYGTGALSAEIAGFTYNYKNLQNGYYVSGSTILSNAAKARIKGVEASLRYDFGNGLEVTAAGTYVDAKYRDYPVAGFFAPIVRRDLDGDGVLDFEGMDTSNTVQAAGNRVQQAPKFTGTVSARYVTELGGGRLTTSANLFHTSRIYYDAANQFSQGAYDILSARIEWTDPSDRWTVAVYGDNLFDETYLTQFQVGTAGVGTIYGEPITYGASLRYRFGAD</sequence>
<keyword evidence="8 12" id="KW-0798">TonB box</keyword>
<dbReference type="SUPFAM" id="SSF56935">
    <property type="entry name" value="Porins"/>
    <property type="match status" value="1"/>
</dbReference>
<dbReference type="Pfam" id="PF07715">
    <property type="entry name" value="Plug"/>
    <property type="match status" value="1"/>
</dbReference>
<keyword evidence="13" id="KW-0732">Signal</keyword>
<dbReference type="RefSeq" id="WP_367775007.1">
    <property type="nucleotide sequence ID" value="NZ_JBFNXR010000052.1"/>
</dbReference>
<name>A0ABV3REQ8_9SPHN</name>
<gene>
    <name evidence="16" type="ORF">ABUH87_15520</name>
</gene>
<dbReference type="PROSITE" id="PS52016">
    <property type="entry name" value="TONB_DEPENDENT_REC_3"/>
    <property type="match status" value="1"/>
</dbReference>
<dbReference type="PANTHER" id="PTHR32552:SF81">
    <property type="entry name" value="TONB-DEPENDENT OUTER MEMBRANE RECEPTOR"/>
    <property type="match status" value="1"/>
</dbReference>
<dbReference type="CDD" id="cd01347">
    <property type="entry name" value="ligand_gated_channel"/>
    <property type="match status" value="1"/>
</dbReference>
<evidence type="ECO:0000256" key="5">
    <source>
        <dbReference type="ARBA" id="ARBA00022692"/>
    </source>
</evidence>
<evidence type="ECO:0000256" key="13">
    <source>
        <dbReference type="SAM" id="SignalP"/>
    </source>
</evidence>
<keyword evidence="6" id="KW-0408">Iron</keyword>
<evidence type="ECO:0000313" key="16">
    <source>
        <dbReference type="EMBL" id="MEW9856549.1"/>
    </source>
</evidence>
<evidence type="ECO:0000256" key="1">
    <source>
        <dbReference type="ARBA" id="ARBA00004571"/>
    </source>
</evidence>
<keyword evidence="16" id="KW-0675">Receptor</keyword>
<evidence type="ECO:0000256" key="12">
    <source>
        <dbReference type="RuleBase" id="RU003357"/>
    </source>
</evidence>
<dbReference type="InterPro" id="IPR012910">
    <property type="entry name" value="Plug_dom"/>
</dbReference>
<feature type="domain" description="TonB-dependent receptor-like beta-barrel" evidence="14">
    <location>
        <begin position="272"/>
        <end position="730"/>
    </location>
</feature>
<comment type="caution">
    <text evidence="16">The sequence shown here is derived from an EMBL/GenBank/DDBJ whole genome shotgun (WGS) entry which is preliminary data.</text>
</comment>
<keyword evidence="5 11" id="KW-0812">Transmembrane</keyword>
<proteinExistence type="inferred from homology"/>
<evidence type="ECO:0000256" key="2">
    <source>
        <dbReference type="ARBA" id="ARBA00022448"/>
    </source>
</evidence>
<feature type="chain" id="PRO_5045886549" evidence="13">
    <location>
        <begin position="39"/>
        <end position="767"/>
    </location>
</feature>
<evidence type="ECO:0000259" key="14">
    <source>
        <dbReference type="Pfam" id="PF00593"/>
    </source>
</evidence>
<keyword evidence="9 11" id="KW-0472">Membrane</keyword>
<dbReference type="Pfam" id="PF00593">
    <property type="entry name" value="TonB_dep_Rec_b-barrel"/>
    <property type="match status" value="1"/>
</dbReference>
<comment type="subcellular location">
    <subcellularLocation>
        <location evidence="1 11">Cell outer membrane</location>
        <topology evidence="1 11">Multi-pass membrane protein</topology>
    </subcellularLocation>
</comment>
<keyword evidence="7" id="KW-0406">Ion transport</keyword>
<keyword evidence="10 11" id="KW-0998">Cell outer membrane</keyword>
<reference evidence="16 17" key="1">
    <citation type="submission" date="2024-06" db="EMBL/GenBank/DDBJ databases">
        <title>Novosphingobium rhizovicinus M1R2S20.</title>
        <authorList>
            <person name="Sun J.-Q."/>
        </authorList>
    </citation>
    <scope>NUCLEOTIDE SEQUENCE [LARGE SCALE GENOMIC DNA]</scope>
    <source>
        <strain evidence="16 17">M1R2S20</strain>
    </source>
</reference>
<dbReference type="InterPro" id="IPR000531">
    <property type="entry name" value="Beta-barrel_TonB"/>
</dbReference>
<keyword evidence="3 11" id="KW-1134">Transmembrane beta strand</keyword>
<evidence type="ECO:0000259" key="15">
    <source>
        <dbReference type="Pfam" id="PF07715"/>
    </source>
</evidence>
<evidence type="ECO:0000256" key="3">
    <source>
        <dbReference type="ARBA" id="ARBA00022452"/>
    </source>
</evidence>
<evidence type="ECO:0000256" key="4">
    <source>
        <dbReference type="ARBA" id="ARBA00022496"/>
    </source>
</evidence>
<feature type="signal peptide" evidence="13">
    <location>
        <begin position="1"/>
        <end position="38"/>
    </location>
</feature>
<evidence type="ECO:0000256" key="7">
    <source>
        <dbReference type="ARBA" id="ARBA00023065"/>
    </source>
</evidence>
<dbReference type="Gene3D" id="2.40.170.20">
    <property type="entry name" value="TonB-dependent receptor, beta-barrel domain"/>
    <property type="match status" value="1"/>
</dbReference>
<dbReference type="EMBL" id="JBFNXR010000052">
    <property type="protein sequence ID" value="MEW9856549.1"/>
    <property type="molecule type" value="Genomic_DNA"/>
</dbReference>
<accession>A0ABV3REQ8</accession>
<evidence type="ECO:0000256" key="10">
    <source>
        <dbReference type="ARBA" id="ARBA00023237"/>
    </source>
</evidence>
<dbReference type="InterPro" id="IPR039426">
    <property type="entry name" value="TonB-dep_rcpt-like"/>
</dbReference>
<comment type="similarity">
    <text evidence="11 12">Belongs to the TonB-dependent receptor family.</text>
</comment>
<evidence type="ECO:0000256" key="8">
    <source>
        <dbReference type="ARBA" id="ARBA00023077"/>
    </source>
</evidence>